<protein>
    <submittedName>
        <fullName evidence="1">Uncharacterized protein</fullName>
    </submittedName>
</protein>
<evidence type="ECO:0000313" key="2">
    <source>
        <dbReference type="Proteomes" id="UP001148786"/>
    </source>
</evidence>
<organism evidence="1 2">
    <name type="scientific">Agrocybe chaxingu</name>
    <dbReference type="NCBI Taxonomy" id="84603"/>
    <lineage>
        <taxon>Eukaryota</taxon>
        <taxon>Fungi</taxon>
        <taxon>Dikarya</taxon>
        <taxon>Basidiomycota</taxon>
        <taxon>Agaricomycotina</taxon>
        <taxon>Agaricomycetes</taxon>
        <taxon>Agaricomycetidae</taxon>
        <taxon>Agaricales</taxon>
        <taxon>Agaricineae</taxon>
        <taxon>Strophariaceae</taxon>
        <taxon>Agrocybe</taxon>
    </lineage>
</organism>
<dbReference type="OrthoDB" id="10668410at2759"/>
<comment type="caution">
    <text evidence="1">The sequence shown here is derived from an EMBL/GenBank/DDBJ whole genome shotgun (WGS) entry which is preliminary data.</text>
</comment>
<dbReference type="EMBL" id="JANKHO010003531">
    <property type="protein sequence ID" value="KAJ3482862.1"/>
    <property type="molecule type" value="Genomic_DNA"/>
</dbReference>
<accession>A0A9W8MQZ0</accession>
<gene>
    <name evidence="1" type="ORF">NLJ89_g12114</name>
</gene>
<reference evidence="1" key="1">
    <citation type="submission" date="2022-07" db="EMBL/GenBank/DDBJ databases">
        <title>Genome Sequence of Agrocybe chaxingu.</title>
        <authorList>
            <person name="Buettner E."/>
        </authorList>
    </citation>
    <scope>NUCLEOTIDE SEQUENCE</scope>
    <source>
        <strain evidence="1">MP-N11</strain>
    </source>
</reference>
<sequence length="238" mass="26374">MFLAAKNVTDTGNSPPELTGLLTIFRRVGSAAYELDALKDPLEIPKVRARRDNLWNHELVPKLLPTRPVPLVNLSPHPPSLLNPHDREEDDDAWKWFGPSTPSHVKIYTPQPAPRPVLVQTWNAHAWIPQISLQKERKDERLVDVDVDEGGRLGRGMGFEPLDSSKTLVEFELSSYHADLKEKAYHHEDELLVDIRPTSPTPTLAPAPAKGGMHLVDSSPVAGAVGLIPGDWCLPLIS</sequence>
<dbReference type="AlphaFoldDB" id="A0A9W8MQZ0"/>
<keyword evidence="2" id="KW-1185">Reference proteome</keyword>
<dbReference type="Proteomes" id="UP001148786">
    <property type="component" value="Unassembled WGS sequence"/>
</dbReference>
<name>A0A9W8MQZ0_9AGAR</name>
<proteinExistence type="predicted"/>
<evidence type="ECO:0000313" key="1">
    <source>
        <dbReference type="EMBL" id="KAJ3482862.1"/>
    </source>
</evidence>